<feature type="compositionally biased region" description="Basic and acidic residues" evidence="2">
    <location>
        <begin position="110"/>
        <end position="129"/>
    </location>
</feature>
<dbReference type="Proteomes" id="UP000826656">
    <property type="component" value="Unassembled WGS sequence"/>
</dbReference>
<evidence type="ECO:0000313" key="5">
    <source>
        <dbReference type="Proteomes" id="UP000826656"/>
    </source>
</evidence>
<proteinExistence type="predicted"/>
<dbReference type="PROSITE" id="PS50158">
    <property type="entry name" value="ZF_CCHC"/>
    <property type="match status" value="1"/>
</dbReference>
<sequence length="169" mass="19531">MTLDELVGNLKTYEMNVEITKRSDGSKEKNLALKVTNENDESDRDDEDIALISRNFKKFFKKGMNLGKKYAPTKERNPEKSQIGGCYKCSKIDHQIKDCPMWEVEWKKERAEKEKKELANKRKGKERENNQAMYAGWGTGSDDADEEKDIALMAIEDSEHESDSKNEEN</sequence>
<evidence type="ECO:0000259" key="3">
    <source>
        <dbReference type="PROSITE" id="PS50158"/>
    </source>
</evidence>
<feature type="region of interest" description="Disordered" evidence="2">
    <location>
        <begin position="110"/>
        <end position="169"/>
    </location>
</feature>
<gene>
    <name evidence="4" type="ORF">KY290_013674</name>
</gene>
<dbReference type="InterPro" id="IPR001878">
    <property type="entry name" value="Znf_CCHC"/>
</dbReference>
<dbReference type="Gene3D" id="4.10.60.10">
    <property type="entry name" value="Zinc finger, CCHC-type"/>
    <property type="match status" value="1"/>
</dbReference>
<dbReference type="EMBL" id="JAIVGD010000011">
    <property type="protein sequence ID" value="KAH0769693.1"/>
    <property type="molecule type" value="Genomic_DNA"/>
</dbReference>
<dbReference type="SMART" id="SM00343">
    <property type="entry name" value="ZnF_C2HC"/>
    <property type="match status" value="1"/>
</dbReference>
<evidence type="ECO:0000313" key="4">
    <source>
        <dbReference type="EMBL" id="KAH0769693.1"/>
    </source>
</evidence>
<name>A0ABQ7VP86_SOLTU</name>
<dbReference type="Pfam" id="PF00098">
    <property type="entry name" value="zf-CCHC"/>
    <property type="match status" value="1"/>
</dbReference>
<evidence type="ECO:0000256" key="1">
    <source>
        <dbReference type="PROSITE-ProRule" id="PRU00047"/>
    </source>
</evidence>
<keyword evidence="1" id="KW-0862">Zinc</keyword>
<accession>A0ABQ7VP86</accession>
<keyword evidence="1" id="KW-0479">Metal-binding</keyword>
<feature type="domain" description="CCHC-type" evidence="3">
    <location>
        <begin position="86"/>
        <end position="100"/>
    </location>
</feature>
<keyword evidence="1" id="KW-0863">Zinc-finger</keyword>
<protein>
    <recommendedName>
        <fullName evidence="3">CCHC-type domain-containing protein</fullName>
    </recommendedName>
</protein>
<organism evidence="4 5">
    <name type="scientific">Solanum tuberosum</name>
    <name type="common">Potato</name>
    <dbReference type="NCBI Taxonomy" id="4113"/>
    <lineage>
        <taxon>Eukaryota</taxon>
        <taxon>Viridiplantae</taxon>
        <taxon>Streptophyta</taxon>
        <taxon>Embryophyta</taxon>
        <taxon>Tracheophyta</taxon>
        <taxon>Spermatophyta</taxon>
        <taxon>Magnoliopsida</taxon>
        <taxon>eudicotyledons</taxon>
        <taxon>Gunneridae</taxon>
        <taxon>Pentapetalae</taxon>
        <taxon>asterids</taxon>
        <taxon>lamiids</taxon>
        <taxon>Solanales</taxon>
        <taxon>Solanaceae</taxon>
        <taxon>Solanoideae</taxon>
        <taxon>Solaneae</taxon>
        <taxon>Solanum</taxon>
    </lineage>
</organism>
<reference evidence="4 5" key="1">
    <citation type="journal article" date="2021" name="bioRxiv">
        <title>Chromosome-scale and haplotype-resolved genome assembly of a tetraploid potato cultivar.</title>
        <authorList>
            <person name="Sun H."/>
            <person name="Jiao W.-B."/>
            <person name="Krause K."/>
            <person name="Campoy J.A."/>
            <person name="Goel M."/>
            <person name="Folz-Donahue K."/>
            <person name="Kukat C."/>
            <person name="Huettel B."/>
            <person name="Schneeberger K."/>
        </authorList>
    </citation>
    <scope>NUCLEOTIDE SEQUENCE [LARGE SCALE GENOMIC DNA]</scope>
    <source>
        <strain evidence="4">SolTubOtavaFocal</strain>
        <tissue evidence="4">Leaves</tissue>
    </source>
</reference>
<keyword evidence="5" id="KW-1185">Reference proteome</keyword>
<comment type="caution">
    <text evidence="4">The sequence shown here is derived from an EMBL/GenBank/DDBJ whole genome shotgun (WGS) entry which is preliminary data.</text>
</comment>
<evidence type="ECO:0000256" key="2">
    <source>
        <dbReference type="SAM" id="MobiDB-lite"/>
    </source>
</evidence>